<dbReference type="GO" id="GO:0016757">
    <property type="term" value="F:glycosyltransferase activity"/>
    <property type="evidence" value="ECO:0007669"/>
    <property type="project" value="UniProtKB-KW"/>
</dbReference>
<evidence type="ECO:0000313" key="6">
    <source>
        <dbReference type="EMBL" id="RBQ12091.1"/>
    </source>
</evidence>
<comment type="similarity">
    <text evidence="1">Belongs to the glycosyltransferase 2 family.</text>
</comment>
<dbReference type="PANTHER" id="PTHR43179">
    <property type="entry name" value="RHAMNOSYLTRANSFERASE WBBL"/>
    <property type="match status" value="1"/>
</dbReference>
<proteinExistence type="inferred from homology"/>
<evidence type="ECO:0000256" key="2">
    <source>
        <dbReference type="ARBA" id="ARBA00022676"/>
    </source>
</evidence>
<dbReference type="OrthoDB" id="9801954at2"/>
<dbReference type="PANTHER" id="PTHR43179:SF12">
    <property type="entry name" value="GALACTOFURANOSYLTRANSFERASE GLFT2"/>
    <property type="match status" value="1"/>
</dbReference>
<dbReference type="Gene3D" id="3.90.550.10">
    <property type="entry name" value="Spore Coat Polysaccharide Biosynthesis Protein SpsA, Chain A"/>
    <property type="match status" value="1"/>
</dbReference>
<name>A0A366LE00_9SPHI</name>
<keyword evidence="3" id="KW-0808">Transferase</keyword>
<keyword evidence="2" id="KW-0328">Glycosyltransferase</keyword>
<dbReference type="Proteomes" id="UP000252081">
    <property type="component" value="Unassembled WGS sequence"/>
</dbReference>
<dbReference type="AlphaFoldDB" id="A0A366LE00"/>
<accession>A0A366LE00</accession>
<evidence type="ECO:0008006" key="8">
    <source>
        <dbReference type="Google" id="ProtNLM"/>
    </source>
</evidence>
<evidence type="ECO:0000259" key="4">
    <source>
        <dbReference type="Pfam" id="PF00535"/>
    </source>
</evidence>
<dbReference type="Pfam" id="PF00535">
    <property type="entry name" value="Glycos_transf_2"/>
    <property type="match status" value="1"/>
</dbReference>
<sequence>MSVVTIVKNRRSALLNLIRGLEYCKTTPSELIIVHMNEAPYRLPSASFPIHVKVVASEHHLPLAAARNLAIESANANQVVFLDADCIPSIDLFCVYRKAFSQADLLLSGRVRYLSGLVMSKTDLFEHMMAYSMPDPVREEIGQYPYELFWSLNFACSKAVFSRIGGFDERFIGYGGEDTDFAFSAKSAGVELKTIDAIAFHQHHPSYDPPLNHLKDIICNAKAFQEKWGIWPMEGWLAKFQHAGLISWRDGRLELLRVPSAQEIRQALKQT</sequence>
<dbReference type="EMBL" id="QNQU01000001">
    <property type="protein sequence ID" value="RBQ12091.1"/>
    <property type="molecule type" value="Genomic_DNA"/>
</dbReference>
<reference evidence="6 7" key="1">
    <citation type="submission" date="2018-07" db="EMBL/GenBank/DDBJ databases">
        <title>A draft genome of a endophytic bacteria, a new species of Pedobacter.</title>
        <authorList>
            <person name="Zhang Z.D."/>
            <person name="Chen Z.J."/>
        </authorList>
    </citation>
    <scope>NUCLEOTIDE SEQUENCE [LARGE SCALE GENOMIC DNA]</scope>
    <source>
        <strain evidence="6 7">RS10</strain>
    </source>
</reference>
<feature type="domain" description="Glycosyltransferase 2-like" evidence="4">
    <location>
        <begin position="2"/>
        <end position="102"/>
    </location>
</feature>
<dbReference type="InterPro" id="IPR001173">
    <property type="entry name" value="Glyco_trans_2-like"/>
</dbReference>
<dbReference type="SUPFAM" id="SSF53448">
    <property type="entry name" value="Nucleotide-diphospho-sugar transferases"/>
    <property type="match status" value="1"/>
</dbReference>
<evidence type="ECO:0000256" key="1">
    <source>
        <dbReference type="ARBA" id="ARBA00006739"/>
    </source>
</evidence>
<organism evidence="6 7">
    <name type="scientific">Pedobacter miscanthi</name>
    <dbReference type="NCBI Taxonomy" id="2259170"/>
    <lineage>
        <taxon>Bacteria</taxon>
        <taxon>Pseudomonadati</taxon>
        <taxon>Bacteroidota</taxon>
        <taxon>Sphingobacteriia</taxon>
        <taxon>Sphingobacteriales</taxon>
        <taxon>Sphingobacteriaceae</taxon>
        <taxon>Pedobacter</taxon>
    </lineage>
</organism>
<gene>
    <name evidence="6" type="ORF">DRW42_00655</name>
</gene>
<dbReference type="Pfam" id="PF02709">
    <property type="entry name" value="Glyco_transf_7C"/>
    <property type="match status" value="1"/>
</dbReference>
<evidence type="ECO:0000256" key="3">
    <source>
        <dbReference type="ARBA" id="ARBA00022679"/>
    </source>
</evidence>
<dbReference type="InterPro" id="IPR029044">
    <property type="entry name" value="Nucleotide-diphossugar_trans"/>
</dbReference>
<dbReference type="InterPro" id="IPR027791">
    <property type="entry name" value="Galactosyl_T_C"/>
</dbReference>
<comment type="caution">
    <text evidence="6">The sequence shown here is derived from an EMBL/GenBank/DDBJ whole genome shotgun (WGS) entry which is preliminary data.</text>
</comment>
<evidence type="ECO:0000259" key="5">
    <source>
        <dbReference type="Pfam" id="PF02709"/>
    </source>
</evidence>
<evidence type="ECO:0000313" key="7">
    <source>
        <dbReference type="Proteomes" id="UP000252081"/>
    </source>
</evidence>
<feature type="domain" description="Galactosyltransferase C-terminal" evidence="5">
    <location>
        <begin position="143"/>
        <end position="197"/>
    </location>
</feature>
<protein>
    <recommendedName>
        <fullName evidence="8">Galactosyltransferase C-terminal domain-containing protein</fullName>
    </recommendedName>
</protein>
<keyword evidence="7" id="KW-1185">Reference proteome</keyword>